<accession>A0A0A3IVB8</accession>
<evidence type="ECO:0000256" key="2">
    <source>
        <dbReference type="HAMAP-Rule" id="MF_00669"/>
    </source>
</evidence>
<dbReference type="GO" id="GO:0030435">
    <property type="term" value="P:sporulation resulting in formation of a cellular spore"/>
    <property type="evidence" value="ECO:0007669"/>
    <property type="project" value="UniProtKB-KW"/>
</dbReference>
<dbReference type="AlphaFoldDB" id="A0A0A3IVB8"/>
<comment type="caution">
    <text evidence="3">The sequence shown here is derived from an EMBL/GenBank/DDBJ whole genome shotgun (WGS) entry which is preliminary data.</text>
</comment>
<comment type="induction">
    <text evidence="2">Expressed only in the forespore compartment of sporulating cells.</text>
</comment>
<dbReference type="OrthoDB" id="2453696at2"/>
<organism evidence="3 4">
    <name type="scientific">Ureibacillus manganicus DSM 26584</name>
    <dbReference type="NCBI Taxonomy" id="1384049"/>
    <lineage>
        <taxon>Bacteria</taxon>
        <taxon>Bacillati</taxon>
        <taxon>Bacillota</taxon>
        <taxon>Bacilli</taxon>
        <taxon>Bacillales</taxon>
        <taxon>Caryophanaceae</taxon>
        <taxon>Ureibacillus</taxon>
    </lineage>
</organism>
<comment type="subcellular location">
    <subcellularLocation>
        <location evidence="2">Spore core</location>
    </subcellularLocation>
</comment>
<comment type="similarity">
    <text evidence="2">Belongs to the SspI family.</text>
</comment>
<reference evidence="3 4" key="1">
    <citation type="submission" date="2014-02" db="EMBL/GenBank/DDBJ databases">
        <title>Draft genome sequence of Lysinibacillus manganicus DSM 26584T.</title>
        <authorList>
            <person name="Zhang F."/>
            <person name="Wang G."/>
            <person name="Zhang L."/>
        </authorList>
    </citation>
    <scope>NUCLEOTIDE SEQUENCE [LARGE SCALE GENOMIC DNA]</scope>
    <source>
        <strain evidence="3 4">DSM 26584</strain>
    </source>
</reference>
<dbReference type="HAMAP" id="MF_00669">
    <property type="entry name" value="SspI"/>
    <property type="match status" value="1"/>
</dbReference>
<dbReference type="NCBIfam" id="TIGR03092">
    <property type="entry name" value="SASP_sspI"/>
    <property type="match status" value="1"/>
</dbReference>
<dbReference type="Pfam" id="PF14098">
    <property type="entry name" value="SSPI"/>
    <property type="match status" value="1"/>
</dbReference>
<evidence type="ECO:0000313" key="4">
    <source>
        <dbReference type="Proteomes" id="UP000030416"/>
    </source>
</evidence>
<dbReference type="GO" id="GO:0030436">
    <property type="term" value="P:asexual sporulation"/>
    <property type="evidence" value="ECO:0007669"/>
    <property type="project" value="UniProtKB-UniRule"/>
</dbReference>
<dbReference type="Proteomes" id="UP000030416">
    <property type="component" value="Unassembled WGS sequence"/>
</dbReference>
<evidence type="ECO:0000256" key="1">
    <source>
        <dbReference type="ARBA" id="ARBA00022969"/>
    </source>
</evidence>
<dbReference type="InterPro" id="IPR017525">
    <property type="entry name" value="SspI"/>
</dbReference>
<keyword evidence="4" id="KW-1185">Reference proteome</keyword>
<proteinExistence type="evidence at transcript level"/>
<gene>
    <name evidence="2" type="primary">sspI</name>
    <name evidence="3" type="ORF">CD29_10345</name>
</gene>
<keyword evidence="1 2" id="KW-0749">Sporulation</keyword>
<name>A0A0A3IVB8_9BACL</name>
<protein>
    <recommendedName>
        <fullName evidence="2">Small, acid-soluble spore protein I</fullName>
        <shortName evidence="2">SASP I</shortName>
    </recommendedName>
</protein>
<dbReference type="eggNOG" id="ENOG5032YQ7">
    <property type="taxonomic scope" value="Bacteria"/>
</dbReference>
<dbReference type="RefSeq" id="WP_036186069.1">
    <property type="nucleotide sequence ID" value="NZ_AVDA01000010.1"/>
</dbReference>
<dbReference type="EMBL" id="JPVN01000010">
    <property type="protein sequence ID" value="KGR78762.1"/>
    <property type="molecule type" value="Genomic_DNA"/>
</dbReference>
<evidence type="ECO:0000313" key="3">
    <source>
        <dbReference type="EMBL" id="KGR78762.1"/>
    </source>
</evidence>
<dbReference type="STRING" id="1384049.CD29_10345"/>
<sequence length="69" mass="7781">MSFMIREAITQNVIGDSATEFKDTVEDAISRGDEHLLPGLGVFLEKWWQNSSASEQEAFTEKLSQAFKN</sequence>